<keyword evidence="2" id="KW-0418">Kinase</keyword>
<dbReference type="InterPro" id="IPR035965">
    <property type="entry name" value="PAS-like_dom_sf"/>
</dbReference>
<dbReference type="EMBL" id="JAVIZN010000002">
    <property type="protein sequence ID" value="MDR6207854.1"/>
    <property type="molecule type" value="Genomic_DNA"/>
</dbReference>
<gene>
    <name evidence="7" type="ORF">QF025_006574</name>
</gene>
<dbReference type="SMART" id="SM00387">
    <property type="entry name" value="HATPase_c"/>
    <property type="match status" value="1"/>
</dbReference>
<evidence type="ECO:0000313" key="7">
    <source>
        <dbReference type="EMBL" id="MDR6207854.1"/>
    </source>
</evidence>
<dbReference type="Gene3D" id="1.20.5.1930">
    <property type="match status" value="1"/>
</dbReference>
<sequence>MSTASGSAGGPTNPRSKDVDHRYRLLVDAVQDYAIFMVDPSGYITSWNAGAERLKGYGEEEIVGQHVRVFYTDEDLAKGRPGQLLAAARACGRVETEGWRLRKDGSRFWANVVVTAIHDDGGAPLGFVKITRDLTERRRLEELERSAAVALQVEQVRENEQKRIARELHDDLGQQITALKLSLALHEAELAENAPAAICARLQHIHTLGPQIDAMAMSVRRIAAALRPAILDDLGLEAALGWLADGFEQRHGLSVHCDFALNDVEPDELTAISIFRITQEALTNVARHAKARTVDLSLSADERECRLQIRDDGVGMSEQRAPRADAFGLVGMRERIVQLGGVLSVQSTPGRGVTVSARVPRAGIDARMPRNPDQTSRNAR</sequence>
<protein>
    <submittedName>
        <fullName evidence="7">PAS domain S-box-containing protein</fullName>
    </submittedName>
</protein>
<name>A0ABD5CU32_9BURK</name>
<dbReference type="Pfam" id="PF02518">
    <property type="entry name" value="HATPase_c"/>
    <property type="match status" value="1"/>
</dbReference>
<dbReference type="InterPro" id="IPR003594">
    <property type="entry name" value="HATPase_dom"/>
</dbReference>
<organism evidence="7 8">
    <name type="scientific">Paraburkholderia graminis</name>
    <dbReference type="NCBI Taxonomy" id="60548"/>
    <lineage>
        <taxon>Bacteria</taxon>
        <taxon>Pseudomonadati</taxon>
        <taxon>Pseudomonadota</taxon>
        <taxon>Betaproteobacteria</taxon>
        <taxon>Burkholderiales</taxon>
        <taxon>Burkholderiaceae</taxon>
        <taxon>Paraburkholderia</taxon>
    </lineage>
</organism>
<keyword evidence="3" id="KW-0902">Two-component regulatory system</keyword>
<dbReference type="PROSITE" id="PS50112">
    <property type="entry name" value="PAS"/>
    <property type="match status" value="1"/>
</dbReference>
<dbReference type="SMART" id="SM00086">
    <property type="entry name" value="PAC"/>
    <property type="match status" value="1"/>
</dbReference>
<dbReference type="InterPro" id="IPR000014">
    <property type="entry name" value="PAS"/>
</dbReference>
<dbReference type="PANTHER" id="PTHR24421:SF58">
    <property type="entry name" value="SIGNAL TRANSDUCTION HISTIDINE-PROTEIN KINASE_PHOSPHATASE UHPB"/>
    <property type="match status" value="1"/>
</dbReference>
<dbReference type="Gene3D" id="3.30.450.20">
    <property type="entry name" value="PAS domain"/>
    <property type="match status" value="1"/>
</dbReference>
<dbReference type="SMART" id="SM00091">
    <property type="entry name" value="PAS"/>
    <property type="match status" value="1"/>
</dbReference>
<dbReference type="PROSITE" id="PS50113">
    <property type="entry name" value="PAC"/>
    <property type="match status" value="1"/>
</dbReference>
<dbReference type="AlphaFoldDB" id="A0ABD5CU32"/>
<dbReference type="Proteomes" id="UP001245184">
    <property type="component" value="Unassembled WGS sequence"/>
</dbReference>
<dbReference type="CDD" id="cd00130">
    <property type="entry name" value="PAS"/>
    <property type="match status" value="1"/>
</dbReference>
<dbReference type="SUPFAM" id="SSF55874">
    <property type="entry name" value="ATPase domain of HSP90 chaperone/DNA topoisomerase II/histidine kinase"/>
    <property type="match status" value="1"/>
</dbReference>
<evidence type="ECO:0000259" key="5">
    <source>
        <dbReference type="PROSITE" id="PS50112"/>
    </source>
</evidence>
<accession>A0ABD5CU32</accession>
<dbReference type="RefSeq" id="WP_310034867.1">
    <property type="nucleotide sequence ID" value="NZ_JAVIZN010000002.1"/>
</dbReference>
<evidence type="ECO:0000313" key="8">
    <source>
        <dbReference type="Proteomes" id="UP001245184"/>
    </source>
</evidence>
<dbReference type="Pfam" id="PF13426">
    <property type="entry name" value="PAS_9"/>
    <property type="match status" value="1"/>
</dbReference>
<comment type="caution">
    <text evidence="7">The sequence shown here is derived from an EMBL/GenBank/DDBJ whole genome shotgun (WGS) entry which is preliminary data.</text>
</comment>
<dbReference type="CDD" id="cd16917">
    <property type="entry name" value="HATPase_UhpB-NarQ-NarX-like"/>
    <property type="match status" value="1"/>
</dbReference>
<dbReference type="InterPro" id="IPR001610">
    <property type="entry name" value="PAC"/>
</dbReference>
<dbReference type="PANTHER" id="PTHR24421">
    <property type="entry name" value="NITRATE/NITRITE SENSOR PROTEIN NARX-RELATED"/>
    <property type="match status" value="1"/>
</dbReference>
<evidence type="ECO:0000259" key="4">
    <source>
        <dbReference type="PROSITE" id="PS50109"/>
    </source>
</evidence>
<dbReference type="Gene3D" id="3.30.565.10">
    <property type="entry name" value="Histidine kinase-like ATPase, C-terminal domain"/>
    <property type="match status" value="1"/>
</dbReference>
<keyword evidence="1" id="KW-0808">Transferase</keyword>
<dbReference type="InterPro" id="IPR000700">
    <property type="entry name" value="PAS-assoc_C"/>
</dbReference>
<evidence type="ECO:0000259" key="6">
    <source>
        <dbReference type="PROSITE" id="PS50113"/>
    </source>
</evidence>
<dbReference type="GO" id="GO:0000160">
    <property type="term" value="P:phosphorelay signal transduction system"/>
    <property type="evidence" value="ECO:0007669"/>
    <property type="project" value="UniProtKB-KW"/>
</dbReference>
<dbReference type="NCBIfam" id="TIGR00229">
    <property type="entry name" value="sensory_box"/>
    <property type="match status" value="1"/>
</dbReference>
<dbReference type="InterPro" id="IPR050482">
    <property type="entry name" value="Sensor_HK_TwoCompSys"/>
</dbReference>
<dbReference type="InterPro" id="IPR005467">
    <property type="entry name" value="His_kinase_dom"/>
</dbReference>
<reference evidence="7 8" key="1">
    <citation type="submission" date="2023-08" db="EMBL/GenBank/DDBJ databases">
        <title>Genome sequencing of plant associated microbes to promote plant fitness in Sorghum bicolor and Oryza sativa.</title>
        <authorList>
            <person name="Coleman-Derr D."/>
        </authorList>
    </citation>
    <scope>NUCLEOTIDE SEQUENCE [LARGE SCALE GENOMIC DNA]</scope>
    <source>
        <strain evidence="7 8">SLBN-33</strain>
    </source>
</reference>
<feature type="domain" description="PAS" evidence="5">
    <location>
        <begin position="19"/>
        <end position="75"/>
    </location>
</feature>
<dbReference type="PROSITE" id="PS50109">
    <property type="entry name" value="HIS_KIN"/>
    <property type="match status" value="1"/>
</dbReference>
<evidence type="ECO:0000256" key="1">
    <source>
        <dbReference type="ARBA" id="ARBA00022679"/>
    </source>
</evidence>
<evidence type="ECO:0000256" key="2">
    <source>
        <dbReference type="ARBA" id="ARBA00022777"/>
    </source>
</evidence>
<feature type="domain" description="PAC" evidence="6">
    <location>
        <begin position="94"/>
        <end position="146"/>
    </location>
</feature>
<dbReference type="InterPro" id="IPR036890">
    <property type="entry name" value="HATPase_C_sf"/>
</dbReference>
<evidence type="ECO:0000256" key="3">
    <source>
        <dbReference type="ARBA" id="ARBA00023012"/>
    </source>
</evidence>
<dbReference type="Pfam" id="PF07730">
    <property type="entry name" value="HisKA_3"/>
    <property type="match status" value="1"/>
</dbReference>
<dbReference type="SUPFAM" id="SSF55785">
    <property type="entry name" value="PYP-like sensor domain (PAS domain)"/>
    <property type="match status" value="1"/>
</dbReference>
<dbReference type="GO" id="GO:0004672">
    <property type="term" value="F:protein kinase activity"/>
    <property type="evidence" value="ECO:0007669"/>
    <property type="project" value="UniProtKB-ARBA"/>
</dbReference>
<dbReference type="InterPro" id="IPR011712">
    <property type="entry name" value="Sig_transdc_His_kin_sub3_dim/P"/>
</dbReference>
<feature type="domain" description="Histidine kinase" evidence="4">
    <location>
        <begin position="274"/>
        <end position="363"/>
    </location>
</feature>
<proteinExistence type="predicted"/>